<sequence length="194" mass="21517">MFDDDSFSLNSHNMATGDECIASHFLANDGFASLFDTGFDFGRILMSMDDDDVGGSSIGTNLLFLPIDNMGFDVLADDNYCAHPESTPHSSTISPNDTVLSLHAPPPEVSVTVMMASVPPSMWQDDAQHSPDPRDMYVSARHLELSVVHENVMGNLYQNRLRLVVGAREKQRTSENSNVRISVSKKWRDNMISY</sequence>
<comment type="caution">
    <text evidence="1">The sequence shown here is derived from an EMBL/GenBank/DDBJ whole genome shotgun (WGS) entry which is preliminary data.</text>
</comment>
<name>A0A9P7VGP3_9AGAR</name>
<evidence type="ECO:0000313" key="1">
    <source>
        <dbReference type="EMBL" id="KAG7440668.1"/>
    </source>
</evidence>
<accession>A0A9P7VGP3</accession>
<proteinExistence type="predicted"/>
<dbReference type="Proteomes" id="UP000812287">
    <property type="component" value="Unassembled WGS sequence"/>
</dbReference>
<protein>
    <submittedName>
        <fullName evidence="1">Uncharacterized protein</fullName>
    </submittedName>
</protein>
<reference evidence="1" key="1">
    <citation type="submission" date="2020-11" db="EMBL/GenBank/DDBJ databases">
        <title>Adaptations for nitrogen fixation in a non-lichenized fungal sporocarp promotes dispersal by wood-feeding termites.</title>
        <authorList>
            <consortium name="DOE Joint Genome Institute"/>
            <person name="Koch R.A."/>
            <person name="Yoon G."/>
            <person name="Arayal U."/>
            <person name="Lail K."/>
            <person name="Amirebrahimi M."/>
            <person name="Labutti K."/>
            <person name="Lipzen A."/>
            <person name="Riley R."/>
            <person name="Barry K."/>
            <person name="Henrissat B."/>
            <person name="Grigoriev I.V."/>
            <person name="Herr J.R."/>
            <person name="Aime M.C."/>
        </authorList>
    </citation>
    <scope>NUCLEOTIDE SEQUENCE</scope>
    <source>
        <strain evidence="1">MCA 3950</strain>
    </source>
</reference>
<evidence type="ECO:0000313" key="2">
    <source>
        <dbReference type="Proteomes" id="UP000812287"/>
    </source>
</evidence>
<dbReference type="GeneID" id="66100215"/>
<organism evidence="1 2">
    <name type="scientific">Guyanagaster necrorhizus</name>
    <dbReference type="NCBI Taxonomy" id="856835"/>
    <lineage>
        <taxon>Eukaryota</taxon>
        <taxon>Fungi</taxon>
        <taxon>Dikarya</taxon>
        <taxon>Basidiomycota</taxon>
        <taxon>Agaricomycotina</taxon>
        <taxon>Agaricomycetes</taxon>
        <taxon>Agaricomycetidae</taxon>
        <taxon>Agaricales</taxon>
        <taxon>Marasmiineae</taxon>
        <taxon>Physalacriaceae</taxon>
        <taxon>Guyanagaster</taxon>
    </lineage>
</organism>
<dbReference type="RefSeq" id="XP_043034168.1">
    <property type="nucleotide sequence ID" value="XM_043177928.1"/>
</dbReference>
<keyword evidence="2" id="KW-1185">Reference proteome</keyword>
<dbReference type="AlphaFoldDB" id="A0A9P7VGP3"/>
<gene>
    <name evidence="1" type="ORF">BT62DRAFT_1012444</name>
</gene>
<dbReference type="EMBL" id="MU250568">
    <property type="protein sequence ID" value="KAG7440668.1"/>
    <property type="molecule type" value="Genomic_DNA"/>
</dbReference>